<reference evidence="2" key="1">
    <citation type="submission" date="2020-09" db="EMBL/GenBank/DDBJ databases">
        <title>New species isolated from human feces.</title>
        <authorList>
            <person name="Kitahara M."/>
            <person name="Shigeno Y."/>
            <person name="Shime M."/>
            <person name="Matsumoto Y."/>
            <person name="Nakamura S."/>
            <person name="Motooka D."/>
            <person name="Fukuoka S."/>
            <person name="Nishikawa H."/>
            <person name="Benno Y."/>
        </authorList>
    </citation>
    <scope>NUCLEOTIDE SEQUENCE</scope>
    <source>
        <strain evidence="2">MM59</strain>
    </source>
</reference>
<protein>
    <recommendedName>
        <fullName evidence="4">Phage portal protein</fullName>
    </recommendedName>
</protein>
<evidence type="ECO:0000313" key="3">
    <source>
        <dbReference type="Proteomes" id="UP000679848"/>
    </source>
</evidence>
<organism evidence="2 3">
    <name type="scientific">Pusillibacter faecalis</name>
    <dbReference type="NCBI Taxonomy" id="2714358"/>
    <lineage>
        <taxon>Bacteria</taxon>
        <taxon>Bacillati</taxon>
        <taxon>Bacillota</taxon>
        <taxon>Clostridia</taxon>
        <taxon>Eubacteriales</taxon>
        <taxon>Oscillospiraceae</taxon>
        <taxon>Pusillibacter</taxon>
    </lineage>
</organism>
<dbReference type="KEGG" id="pfaa:MM59RIKEN_07610"/>
<evidence type="ECO:0000313" key="2">
    <source>
        <dbReference type="EMBL" id="BCK83442.1"/>
    </source>
</evidence>
<accession>A0A810QB61</accession>
<dbReference type="Pfam" id="PF05133">
    <property type="entry name" value="SPP1_portal"/>
    <property type="match status" value="1"/>
</dbReference>
<proteinExistence type="predicted"/>
<dbReference type="EMBL" id="AP023420">
    <property type="protein sequence ID" value="BCK83442.1"/>
    <property type="molecule type" value="Genomic_DNA"/>
</dbReference>
<keyword evidence="3" id="KW-1185">Reference proteome</keyword>
<name>A0A810QB61_9FIRM</name>
<dbReference type="Proteomes" id="UP000679848">
    <property type="component" value="Chromosome"/>
</dbReference>
<dbReference type="RefSeq" id="WP_213542695.1">
    <property type="nucleotide sequence ID" value="NZ_AP023420.1"/>
</dbReference>
<evidence type="ECO:0008006" key="4">
    <source>
        <dbReference type="Google" id="ProtNLM"/>
    </source>
</evidence>
<gene>
    <name evidence="2" type="ORF">MM59RIKEN_07610</name>
</gene>
<sequence length="488" mass="55282">MTENDTVRAISEWPVNGLTGRRKIYTAKKRVTPENVVEVLGKALAVHRINRAEMSYLYDYYRGKQDIRLKDKIVRPEINNKVMINRANEIVVFKSAYLLDGPIRYVSNGGEEDISSNVNTLNEYMRAESKDTLDKELADWMHICGVAARMVLTDEAGEEDGSPASIYTLDPRAAFCIYHSGVGQKKVAGVLEQVDEEGQPYFCVYTHEWYFEVQNGQITKQEARTIPYIPIVEYVNNDARMGAFEPVIPILNAINMIESNRLDSIQDFVNAFDVFQNCELEDGQYKELAKGGMAITIKSVQPGMEAKVYRIASELNQTNTQTIVDDLEDAYLTICGMPNRNGGSSTSDTGQAVIYRDGWSAAESRAKDTEKTWERSEREFLRLVLYICRETGDLGLQLSDIKPEFTRKNLSNIQSKTQVLAEMLNNSKIHPKLAFQYSGLFSDPESAYRMSMDWYEEQQRKMERSLRDELAVGHSESVGGTNGENSDD</sequence>
<evidence type="ECO:0000256" key="1">
    <source>
        <dbReference type="SAM" id="MobiDB-lite"/>
    </source>
</evidence>
<dbReference type="AlphaFoldDB" id="A0A810QB61"/>
<feature type="region of interest" description="Disordered" evidence="1">
    <location>
        <begin position="465"/>
        <end position="488"/>
    </location>
</feature>
<dbReference type="InterPro" id="IPR021145">
    <property type="entry name" value="Portal_protein_SPP1_Gp6-like"/>
</dbReference>